<dbReference type="Gene3D" id="1.10.10.10">
    <property type="entry name" value="Winged helix-like DNA-binding domain superfamily/Winged helix DNA-binding domain"/>
    <property type="match status" value="1"/>
</dbReference>
<evidence type="ECO:0000256" key="4">
    <source>
        <dbReference type="ARBA" id="ARBA00022723"/>
    </source>
</evidence>
<evidence type="ECO:0000256" key="12">
    <source>
        <dbReference type="ARBA" id="ARBA00023172"/>
    </source>
</evidence>
<evidence type="ECO:0000256" key="1">
    <source>
        <dbReference type="ARBA" id="ARBA00001946"/>
    </source>
</evidence>
<organism evidence="20 21">
    <name type="scientific">Varunaivibrio sulfuroxidans</name>
    <dbReference type="NCBI Taxonomy" id="1773489"/>
    <lineage>
        <taxon>Bacteria</taxon>
        <taxon>Pseudomonadati</taxon>
        <taxon>Pseudomonadota</taxon>
        <taxon>Alphaproteobacteria</taxon>
        <taxon>Rhodospirillales</taxon>
        <taxon>Magnetovibrionaceae</taxon>
        <taxon>Varunaivibrio</taxon>
    </lineage>
</organism>
<dbReference type="PROSITE" id="PS51194">
    <property type="entry name" value="HELICASE_CTER"/>
    <property type="match status" value="1"/>
</dbReference>
<evidence type="ECO:0000256" key="7">
    <source>
        <dbReference type="ARBA" id="ARBA00022801"/>
    </source>
</evidence>
<evidence type="ECO:0000256" key="14">
    <source>
        <dbReference type="ARBA" id="ARBA00023235"/>
    </source>
</evidence>
<keyword evidence="21" id="KW-1185">Reference proteome</keyword>
<dbReference type="SUPFAM" id="SSF52540">
    <property type="entry name" value="P-loop containing nucleoside triphosphate hydrolases"/>
    <property type="match status" value="2"/>
</dbReference>
<dbReference type="GO" id="GO:0043590">
    <property type="term" value="C:bacterial nucleoid"/>
    <property type="evidence" value="ECO:0007669"/>
    <property type="project" value="TreeGrafter"/>
</dbReference>
<dbReference type="EMBL" id="SLZW01000003">
    <property type="protein sequence ID" value="TCS63486.1"/>
    <property type="molecule type" value="Genomic_DNA"/>
</dbReference>
<evidence type="ECO:0000256" key="11">
    <source>
        <dbReference type="ARBA" id="ARBA00023125"/>
    </source>
</evidence>
<keyword evidence="11" id="KW-0238">DNA-binding</keyword>
<dbReference type="PROSITE" id="PS50967">
    <property type="entry name" value="HRDC"/>
    <property type="match status" value="1"/>
</dbReference>
<dbReference type="SMART" id="SM00341">
    <property type="entry name" value="HRDC"/>
    <property type="match status" value="1"/>
</dbReference>
<dbReference type="CDD" id="cd17920">
    <property type="entry name" value="DEXHc_RecQ"/>
    <property type="match status" value="1"/>
</dbReference>
<keyword evidence="8 20" id="KW-0347">Helicase</keyword>
<evidence type="ECO:0000256" key="5">
    <source>
        <dbReference type="ARBA" id="ARBA00022741"/>
    </source>
</evidence>
<dbReference type="InterPro" id="IPR014001">
    <property type="entry name" value="Helicase_ATP-bd"/>
</dbReference>
<dbReference type="Proteomes" id="UP000295304">
    <property type="component" value="Unassembled WGS sequence"/>
</dbReference>
<keyword evidence="12" id="KW-0233">DNA recombination</keyword>
<dbReference type="GO" id="GO:0003677">
    <property type="term" value="F:DNA binding"/>
    <property type="evidence" value="ECO:0007669"/>
    <property type="project" value="UniProtKB-KW"/>
</dbReference>
<dbReference type="Pfam" id="PF00271">
    <property type="entry name" value="Helicase_C"/>
    <property type="match status" value="1"/>
</dbReference>
<comment type="caution">
    <text evidence="20">The sequence shown here is derived from an EMBL/GenBank/DDBJ whole genome shotgun (WGS) entry which is preliminary data.</text>
</comment>
<dbReference type="PANTHER" id="PTHR13710">
    <property type="entry name" value="DNA HELICASE RECQ FAMILY MEMBER"/>
    <property type="match status" value="1"/>
</dbReference>
<dbReference type="GO" id="GO:0009432">
    <property type="term" value="P:SOS response"/>
    <property type="evidence" value="ECO:0007669"/>
    <property type="project" value="UniProtKB-UniRule"/>
</dbReference>
<evidence type="ECO:0000256" key="2">
    <source>
        <dbReference type="ARBA" id="ARBA00001947"/>
    </source>
</evidence>
<dbReference type="Pfam" id="PF00270">
    <property type="entry name" value="DEAD"/>
    <property type="match status" value="1"/>
</dbReference>
<dbReference type="GO" id="GO:0030894">
    <property type="term" value="C:replisome"/>
    <property type="evidence" value="ECO:0007669"/>
    <property type="project" value="TreeGrafter"/>
</dbReference>
<dbReference type="PANTHER" id="PTHR13710:SF105">
    <property type="entry name" value="ATP-DEPENDENT DNA HELICASE Q1"/>
    <property type="match status" value="1"/>
</dbReference>
<evidence type="ECO:0000256" key="6">
    <source>
        <dbReference type="ARBA" id="ARBA00022763"/>
    </source>
</evidence>
<dbReference type="InterPro" id="IPR027417">
    <property type="entry name" value="P-loop_NTPase"/>
</dbReference>
<accession>A0A4R3JEF8</accession>
<dbReference type="Gene3D" id="1.10.150.80">
    <property type="entry name" value="HRDC domain"/>
    <property type="match status" value="1"/>
</dbReference>
<dbReference type="GO" id="GO:0016787">
    <property type="term" value="F:hydrolase activity"/>
    <property type="evidence" value="ECO:0007669"/>
    <property type="project" value="UniProtKB-KW"/>
</dbReference>
<comment type="catalytic activity">
    <reaction evidence="15">
        <text>Couples ATP hydrolysis with the unwinding of duplex DNA by translocating in the 3'-5' direction.</text>
        <dbReference type="EC" id="5.6.2.4"/>
    </reaction>
</comment>
<dbReference type="EC" id="5.6.2.4" evidence="16"/>
<proteinExistence type="inferred from homology"/>
<reference evidence="20 21" key="1">
    <citation type="submission" date="2019-03" db="EMBL/GenBank/DDBJ databases">
        <title>Genomic Encyclopedia of Type Strains, Phase IV (KMG-IV): sequencing the most valuable type-strain genomes for metagenomic binning, comparative biology and taxonomic classification.</title>
        <authorList>
            <person name="Goeker M."/>
        </authorList>
    </citation>
    <scope>NUCLEOTIDE SEQUENCE [LARGE SCALE GENOMIC DNA]</scope>
    <source>
        <strain evidence="20 21">DSM 101688</strain>
    </source>
</reference>
<dbReference type="InterPro" id="IPR018982">
    <property type="entry name" value="RQC_domain"/>
</dbReference>
<dbReference type="InterPro" id="IPR044876">
    <property type="entry name" value="HRDC_dom_sf"/>
</dbReference>
<dbReference type="PROSITE" id="PS51192">
    <property type="entry name" value="HELICASE_ATP_BIND_1"/>
    <property type="match status" value="1"/>
</dbReference>
<comment type="cofactor">
    <cofactor evidence="1">
        <name>Mg(2+)</name>
        <dbReference type="ChEBI" id="CHEBI:18420"/>
    </cofactor>
</comment>
<evidence type="ECO:0000256" key="10">
    <source>
        <dbReference type="ARBA" id="ARBA00022840"/>
    </source>
</evidence>
<keyword evidence="5" id="KW-0547">Nucleotide-binding</keyword>
<dbReference type="InterPro" id="IPR006293">
    <property type="entry name" value="DNA_helicase_ATP-dep_RecQ_bac"/>
</dbReference>
<keyword evidence="14" id="KW-0413">Isomerase</keyword>
<keyword evidence="13" id="KW-0234">DNA repair</keyword>
<dbReference type="FunFam" id="3.40.50.300:FF:000156">
    <property type="entry name" value="ATP-dependent DNA helicase recQ"/>
    <property type="match status" value="1"/>
</dbReference>
<keyword evidence="6" id="KW-0227">DNA damage</keyword>
<evidence type="ECO:0000256" key="8">
    <source>
        <dbReference type="ARBA" id="ARBA00022806"/>
    </source>
</evidence>
<keyword evidence="10" id="KW-0067">ATP-binding</keyword>
<evidence type="ECO:0000259" key="19">
    <source>
        <dbReference type="PROSITE" id="PS51194"/>
    </source>
</evidence>
<dbReference type="InterPro" id="IPR002121">
    <property type="entry name" value="HRDC_dom"/>
</dbReference>
<dbReference type="InterPro" id="IPR032284">
    <property type="entry name" value="RecQ_Zn-bd"/>
</dbReference>
<comment type="similarity">
    <text evidence="3">Belongs to the helicase family. RecQ subfamily.</text>
</comment>
<dbReference type="AlphaFoldDB" id="A0A4R3JEF8"/>
<feature type="domain" description="Helicase C-terminal" evidence="19">
    <location>
        <begin position="212"/>
        <end position="359"/>
    </location>
</feature>
<dbReference type="GO" id="GO:0006281">
    <property type="term" value="P:DNA repair"/>
    <property type="evidence" value="ECO:0007669"/>
    <property type="project" value="UniProtKB-KW"/>
</dbReference>
<evidence type="ECO:0000259" key="18">
    <source>
        <dbReference type="PROSITE" id="PS51192"/>
    </source>
</evidence>
<dbReference type="GO" id="GO:0009378">
    <property type="term" value="F:four-way junction helicase activity"/>
    <property type="evidence" value="ECO:0007669"/>
    <property type="project" value="TreeGrafter"/>
</dbReference>
<dbReference type="InterPro" id="IPR011545">
    <property type="entry name" value="DEAD/DEAH_box_helicase_dom"/>
</dbReference>
<dbReference type="SMART" id="SM00490">
    <property type="entry name" value="HELICc"/>
    <property type="match status" value="1"/>
</dbReference>
<dbReference type="InterPro" id="IPR001650">
    <property type="entry name" value="Helicase_C-like"/>
</dbReference>
<dbReference type="GO" id="GO:0043138">
    <property type="term" value="F:3'-5' DNA helicase activity"/>
    <property type="evidence" value="ECO:0007669"/>
    <property type="project" value="UniProtKB-EC"/>
</dbReference>
<evidence type="ECO:0000256" key="3">
    <source>
        <dbReference type="ARBA" id="ARBA00005446"/>
    </source>
</evidence>
<dbReference type="Pfam" id="PF00570">
    <property type="entry name" value="HRDC"/>
    <property type="match status" value="1"/>
</dbReference>
<protein>
    <recommendedName>
        <fullName evidence="16">DNA helicase RecQ</fullName>
        <ecNumber evidence="16">5.6.2.4</ecNumber>
    </recommendedName>
</protein>
<comment type="cofactor">
    <cofactor evidence="2">
        <name>Zn(2+)</name>
        <dbReference type="ChEBI" id="CHEBI:29105"/>
    </cofactor>
</comment>
<dbReference type="RefSeq" id="WP_132938462.1">
    <property type="nucleotide sequence ID" value="NZ_CP119676.1"/>
</dbReference>
<name>A0A4R3JEF8_9PROT</name>
<dbReference type="Pfam" id="PF09382">
    <property type="entry name" value="RQC"/>
    <property type="match status" value="1"/>
</dbReference>
<dbReference type="GO" id="GO:0005737">
    <property type="term" value="C:cytoplasm"/>
    <property type="evidence" value="ECO:0007669"/>
    <property type="project" value="TreeGrafter"/>
</dbReference>
<keyword evidence="4" id="KW-0479">Metal-binding</keyword>
<evidence type="ECO:0000256" key="15">
    <source>
        <dbReference type="ARBA" id="ARBA00034617"/>
    </source>
</evidence>
<dbReference type="InterPro" id="IPR010997">
    <property type="entry name" value="HRDC-like_sf"/>
</dbReference>
<dbReference type="SMART" id="SM00487">
    <property type="entry name" value="DEXDc"/>
    <property type="match status" value="1"/>
</dbReference>
<evidence type="ECO:0000256" key="16">
    <source>
        <dbReference type="NCBIfam" id="TIGR01389"/>
    </source>
</evidence>
<dbReference type="SUPFAM" id="SSF47819">
    <property type="entry name" value="HRDC-like"/>
    <property type="match status" value="1"/>
</dbReference>
<keyword evidence="9" id="KW-0862">Zinc</keyword>
<feature type="domain" description="HRDC" evidence="17">
    <location>
        <begin position="525"/>
        <end position="599"/>
    </location>
</feature>
<gene>
    <name evidence="20" type="ORF">EDD55_103107</name>
</gene>
<evidence type="ECO:0000256" key="13">
    <source>
        <dbReference type="ARBA" id="ARBA00023204"/>
    </source>
</evidence>
<dbReference type="SMART" id="SM00956">
    <property type="entry name" value="RQC"/>
    <property type="match status" value="1"/>
</dbReference>
<dbReference type="Pfam" id="PF16124">
    <property type="entry name" value="RecQ_Zn_bind"/>
    <property type="match status" value="1"/>
</dbReference>
<dbReference type="GO" id="GO:0005524">
    <property type="term" value="F:ATP binding"/>
    <property type="evidence" value="ECO:0007669"/>
    <property type="project" value="UniProtKB-KW"/>
</dbReference>
<sequence length="599" mass="65377">MPLAALKNVFGYDRFRPGQHDIIQAILDGAHVLAVMPTGAGKSMCFQIPALVLGGLTIVVSPLVALMEDQVAALKLAGVEAETINSSRSRDSNVAAWRRVASGQTRLLYLAPERLMTARMIAALQRLPVRLIAIDEAHCLSRWGPSFRPEYESLTRLGELFLGVPIAALTATADAATQRDIVDKLFAGAGKVFVSGFDRPNIHLAVDARTERNRQLLDIVRAHPGESGIVYCLSRDKTEKTARLLCENGYRALPYHAGMDAAERTHHQKIFMDAPGVIIVATIAFGMGIDKPDVRFVAHTDMPGSVEAYYQEIGRAGRDGEAATAHMIYGLDDVRMRRMFIEQENTADDHKQREHKRLDALIGYCETPGCRRQTLLAYFGETTAPCGNCDMCLNPPELHDASDSARIALGAVEQSGQIYGAAHIIDIVRGAKTQKITSAGHHALAAYGAGAETPKERWRSILRQMTGAGFLRLDVAGYGGLAITSKGRDLMAGTEIFQCRVERHGITAQNRKTNGKTSGVLADLNDEERALFDALKSLRRELAHERGVPAYAVFTDRTLAEMARKKPTDIDAFSRIHGVGVSKVRDFAATFLGEIAHAE</sequence>
<dbReference type="GO" id="GO:0006310">
    <property type="term" value="P:DNA recombination"/>
    <property type="evidence" value="ECO:0007669"/>
    <property type="project" value="UniProtKB-UniRule"/>
</dbReference>
<evidence type="ECO:0000256" key="9">
    <source>
        <dbReference type="ARBA" id="ARBA00022833"/>
    </source>
</evidence>
<dbReference type="InterPro" id="IPR036388">
    <property type="entry name" value="WH-like_DNA-bd_sf"/>
</dbReference>
<dbReference type="NCBIfam" id="TIGR00614">
    <property type="entry name" value="recQ_fam"/>
    <property type="match status" value="1"/>
</dbReference>
<dbReference type="InterPro" id="IPR004589">
    <property type="entry name" value="DNA_helicase_ATP-dep_RecQ"/>
</dbReference>
<feature type="domain" description="Helicase ATP-binding" evidence="18">
    <location>
        <begin position="23"/>
        <end position="191"/>
    </location>
</feature>
<dbReference type="FunFam" id="3.40.50.300:FF:001389">
    <property type="entry name" value="ATP-dependent DNA helicase RecQ"/>
    <property type="match status" value="1"/>
</dbReference>
<evidence type="ECO:0000313" key="20">
    <source>
        <dbReference type="EMBL" id="TCS63486.1"/>
    </source>
</evidence>
<keyword evidence="7" id="KW-0378">Hydrolase</keyword>
<dbReference type="Gene3D" id="3.40.50.300">
    <property type="entry name" value="P-loop containing nucleotide triphosphate hydrolases"/>
    <property type="match status" value="2"/>
</dbReference>
<dbReference type="OrthoDB" id="9760034at2"/>
<evidence type="ECO:0000313" key="21">
    <source>
        <dbReference type="Proteomes" id="UP000295304"/>
    </source>
</evidence>
<dbReference type="NCBIfam" id="TIGR01389">
    <property type="entry name" value="recQ"/>
    <property type="match status" value="1"/>
</dbReference>
<dbReference type="GO" id="GO:0006260">
    <property type="term" value="P:DNA replication"/>
    <property type="evidence" value="ECO:0007669"/>
    <property type="project" value="InterPro"/>
</dbReference>
<evidence type="ECO:0000259" key="17">
    <source>
        <dbReference type="PROSITE" id="PS50967"/>
    </source>
</evidence>
<dbReference type="GO" id="GO:0046872">
    <property type="term" value="F:metal ion binding"/>
    <property type="evidence" value="ECO:0007669"/>
    <property type="project" value="UniProtKB-KW"/>
</dbReference>